<dbReference type="GO" id="GO:0016887">
    <property type="term" value="F:ATP hydrolysis activity"/>
    <property type="evidence" value="ECO:0007669"/>
    <property type="project" value="InterPro"/>
</dbReference>
<evidence type="ECO:0000313" key="5">
    <source>
        <dbReference type="EMBL" id="KAI5435169.1"/>
    </source>
</evidence>
<dbReference type="InterPro" id="IPR058954">
    <property type="entry name" value="AAA_lid_SMAX1"/>
</dbReference>
<dbReference type="Pfam" id="PF07724">
    <property type="entry name" value="AAA_2"/>
    <property type="match status" value="1"/>
</dbReference>
<dbReference type="InterPro" id="IPR036628">
    <property type="entry name" value="Clp_N_dom_sf"/>
</dbReference>
<dbReference type="GO" id="GO:0005524">
    <property type="term" value="F:ATP binding"/>
    <property type="evidence" value="ECO:0007669"/>
    <property type="project" value="InterPro"/>
</dbReference>
<dbReference type="Gramene" id="Psat02G0184300-T1">
    <property type="protein sequence ID" value="KAI5435169.1"/>
    <property type="gene ID" value="KIW84_021843"/>
</dbReference>
<dbReference type="SUPFAM" id="SSF81923">
    <property type="entry name" value="Double Clp-N motif"/>
    <property type="match status" value="1"/>
</dbReference>
<evidence type="ECO:0000256" key="1">
    <source>
        <dbReference type="ARBA" id="ARBA00022737"/>
    </source>
</evidence>
<dbReference type="Gene3D" id="1.10.1780.10">
    <property type="entry name" value="Clp, N-terminal domain"/>
    <property type="match status" value="1"/>
</dbReference>
<dbReference type="Gene3D" id="3.40.50.300">
    <property type="entry name" value="P-loop containing nucleotide triphosphate hydrolases"/>
    <property type="match status" value="1"/>
</dbReference>
<proteinExistence type="predicted"/>
<comment type="caution">
    <text evidence="5">The sequence shown here is derived from an EMBL/GenBank/DDBJ whole genome shotgun (WGS) entry which is preliminary data.</text>
</comment>
<evidence type="ECO:0000256" key="2">
    <source>
        <dbReference type="PROSITE-ProRule" id="PRU01251"/>
    </source>
</evidence>
<gene>
    <name evidence="5" type="ORF">KIW84_021843</name>
</gene>
<evidence type="ECO:0000259" key="4">
    <source>
        <dbReference type="PROSITE" id="PS51903"/>
    </source>
</evidence>
<name>A0A9D4YAZ3_PEA</name>
<reference evidence="5 6" key="1">
    <citation type="journal article" date="2022" name="Nat. Genet.">
        <title>Improved pea reference genome and pan-genome highlight genomic features and evolutionary characteristics.</title>
        <authorList>
            <person name="Yang T."/>
            <person name="Liu R."/>
            <person name="Luo Y."/>
            <person name="Hu S."/>
            <person name="Wang D."/>
            <person name="Wang C."/>
            <person name="Pandey M.K."/>
            <person name="Ge S."/>
            <person name="Xu Q."/>
            <person name="Li N."/>
            <person name="Li G."/>
            <person name="Huang Y."/>
            <person name="Saxena R.K."/>
            <person name="Ji Y."/>
            <person name="Li M."/>
            <person name="Yan X."/>
            <person name="He Y."/>
            <person name="Liu Y."/>
            <person name="Wang X."/>
            <person name="Xiang C."/>
            <person name="Varshney R.K."/>
            <person name="Ding H."/>
            <person name="Gao S."/>
            <person name="Zong X."/>
        </authorList>
    </citation>
    <scope>NUCLEOTIDE SEQUENCE [LARGE SCALE GENOMIC DNA]</scope>
    <source>
        <strain evidence="5 6">cv. Zhongwan 6</strain>
    </source>
</reference>
<evidence type="ECO:0000313" key="6">
    <source>
        <dbReference type="Proteomes" id="UP001058974"/>
    </source>
</evidence>
<dbReference type="AlphaFoldDB" id="A0A9D4YAZ3"/>
<sequence length="904" mass="101274">MPTPVTAARQFLTDEAARALDDAVTVARRRSHSQTTSLHAVSALLSLPSSSLREACCRAPVRFPPHPSFSHRLQFRALELSVCVSLDRLPSLKGSTTEEPPISNSLMTAIKRSQASQRRHPESFHLYNQYQNGTTSSMLKVELKHFVVSILDDPIVNRVFDEAGFRSCDVKVALLHPPPQVHSSSMEKLYSKSSLMGSFVPFGGFFSTPSESKSHESSTNASFTRCDKCNEKYEQEVADVLKVDPATLASSCSTSLPWFKKVVDVDTHGGLDVAKNELHHPVQTNEENTSLNDKILGFQKKWNDICQQLHQTRSQVPSLEVFRLGSDFNASSSKGPLLNGLQCSSPFSYMPKMLHDTFPSKQLSPALLHTDTVSVDVRTDHVQRVTETQEIDLTTPWAAPSRMANRCVLDNKSSPSLTSVATDLGLGTLYTSTPNACMPDTPRFQDKIKHFERVSDSASADYVAIQGNTSHQIARSSCSVSNLSAKFDSIDFKSLNKLLFEKVDWQDQAVCDISRTLFLRKSGEGKNRDSHGREDIWFAFLGPDRVGKKKIASTLAKAIFGNTESVISLDLGFQDRFYQSNSIFECQRSFSYDVIIRKTVVDYIAGELSKNPHSVVFLDNVDKADFLVQSNLLQAIRRGKFPDSRGREISISKTIFLLTSSVCQGNDSFAWNNGKMFYEETILEAKRCQMQLLLGDTSEDAKRSCSTNIKIVPRKGFSKLSFLNKRKQNDTSDFKEGTTSKMQKQVSKTPMPNLDLNMPLEEDEEGMNDNDCEHKSVMDSSDSWFSDLCNQMDEKVVFKPFNFDELAEKLLKNINIQFERTFGSEFQLEIDYEVMTQILAAAWLADKKNSVEDWVESVLGKSFFEAQQKYHPAAKHVVKLINCESIFEEDPDLGVCLPASINIT</sequence>
<accession>A0A9D4YAZ3</accession>
<dbReference type="EMBL" id="JAMSHJ010000002">
    <property type="protein sequence ID" value="KAI5435169.1"/>
    <property type="molecule type" value="Genomic_DNA"/>
</dbReference>
<feature type="region of interest" description="Disordered" evidence="3">
    <location>
        <begin position="728"/>
        <end position="754"/>
    </location>
</feature>
<dbReference type="InterPro" id="IPR004176">
    <property type="entry name" value="Clp_R_N"/>
</dbReference>
<dbReference type="Pfam" id="PF26587">
    <property type="entry name" value="AAA_lid_SMAX1"/>
    <property type="match status" value="1"/>
</dbReference>
<dbReference type="PANTHER" id="PTHR43572:SF38">
    <property type="entry name" value="PROTEIN SMAX1-LIKE 6"/>
    <property type="match status" value="1"/>
</dbReference>
<feature type="compositionally biased region" description="Polar residues" evidence="3">
    <location>
        <begin position="739"/>
        <end position="750"/>
    </location>
</feature>
<feature type="domain" description="Clp R" evidence="4">
    <location>
        <begin position="8"/>
        <end position="184"/>
    </location>
</feature>
<dbReference type="InterPro" id="IPR051650">
    <property type="entry name" value="SL_signaling_regulator"/>
</dbReference>
<dbReference type="PRINTS" id="PR00300">
    <property type="entry name" value="CLPPROTEASEA"/>
</dbReference>
<keyword evidence="1 2" id="KW-0677">Repeat</keyword>
<organism evidence="5 6">
    <name type="scientific">Pisum sativum</name>
    <name type="common">Garden pea</name>
    <name type="synonym">Lathyrus oleraceus</name>
    <dbReference type="NCBI Taxonomy" id="3888"/>
    <lineage>
        <taxon>Eukaryota</taxon>
        <taxon>Viridiplantae</taxon>
        <taxon>Streptophyta</taxon>
        <taxon>Embryophyta</taxon>
        <taxon>Tracheophyta</taxon>
        <taxon>Spermatophyta</taxon>
        <taxon>Magnoliopsida</taxon>
        <taxon>eudicotyledons</taxon>
        <taxon>Gunneridae</taxon>
        <taxon>Pentapetalae</taxon>
        <taxon>rosids</taxon>
        <taxon>fabids</taxon>
        <taxon>Fabales</taxon>
        <taxon>Fabaceae</taxon>
        <taxon>Papilionoideae</taxon>
        <taxon>50 kb inversion clade</taxon>
        <taxon>NPAAA clade</taxon>
        <taxon>Hologalegina</taxon>
        <taxon>IRL clade</taxon>
        <taxon>Fabeae</taxon>
        <taxon>Lathyrus</taxon>
    </lineage>
</organism>
<protein>
    <recommendedName>
        <fullName evidence="4">Clp R domain-containing protein</fullName>
    </recommendedName>
</protein>
<dbReference type="CDD" id="cd19499">
    <property type="entry name" value="RecA-like_ClpB_Hsp104-like"/>
    <property type="match status" value="1"/>
</dbReference>
<dbReference type="PROSITE" id="PS51903">
    <property type="entry name" value="CLP_R"/>
    <property type="match status" value="1"/>
</dbReference>
<dbReference type="InterPro" id="IPR027417">
    <property type="entry name" value="P-loop_NTPase"/>
</dbReference>
<dbReference type="InterPro" id="IPR001270">
    <property type="entry name" value="ClpA/B"/>
</dbReference>
<feature type="compositionally biased region" description="Basic and acidic residues" evidence="3">
    <location>
        <begin position="728"/>
        <end position="738"/>
    </location>
</feature>
<keyword evidence="6" id="KW-1185">Reference proteome</keyword>
<dbReference type="SUPFAM" id="SSF52540">
    <property type="entry name" value="P-loop containing nucleoside triphosphate hydrolases"/>
    <property type="match status" value="1"/>
</dbReference>
<dbReference type="PANTHER" id="PTHR43572">
    <property type="entry name" value="CHAPERONE PROTEIN CLPD, CHLOROPLASTIC"/>
    <property type="match status" value="1"/>
</dbReference>
<evidence type="ECO:0000256" key="3">
    <source>
        <dbReference type="SAM" id="MobiDB-lite"/>
    </source>
</evidence>
<dbReference type="InterPro" id="IPR003959">
    <property type="entry name" value="ATPase_AAA_core"/>
</dbReference>
<dbReference type="Proteomes" id="UP001058974">
    <property type="component" value="Chromosome 2"/>
</dbReference>